<proteinExistence type="predicted"/>
<sequence>MEYRHHRIVQDVAFSLSTVRSSRQLTAAVRNSVECVVSAVQAGWMHCDISEGNIMLDDEGEGVLNDWDHATKADSEVSSQHAARIGTWQFMSIGVSNKPNKPHDILDDLESHFWVLMYKALYLFDSNATASHLKVFEDCDLALDDGQTTGGSRKALFLTTTRGLMFQSKPLQDLTETLRRHFLLSDAARNHPAIRDHLPKDPGAYVLKMFDDSLARSDWPVDERIKVPTSSTEGVELNKDSCFRDASLVPAPKISIFSALPSISGSSRVDFIPKFTANSRKRRVDDEANVVGRKIRRKNNEPKGARSRATPQPLSPSPHDDAASSRKTRSRRPPDANVERRVTRSQTDSNKSRVTRSRSGKLKGTRTGAVM</sequence>
<dbReference type="EMBL" id="RWJN01000562">
    <property type="protein sequence ID" value="TCD60667.1"/>
    <property type="molecule type" value="Genomic_DNA"/>
</dbReference>
<dbReference type="Proteomes" id="UP000292702">
    <property type="component" value="Unassembled WGS sequence"/>
</dbReference>
<dbReference type="PANTHER" id="PTHR38248:SF2">
    <property type="entry name" value="FUNK1 11"/>
    <property type="match status" value="1"/>
</dbReference>
<dbReference type="InterPro" id="IPR011009">
    <property type="entry name" value="Kinase-like_dom_sf"/>
</dbReference>
<feature type="region of interest" description="Disordered" evidence="1">
    <location>
        <begin position="282"/>
        <end position="371"/>
    </location>
</feature>
<dbReference type="Gene3D" id="1.10.510.10">
    <property type="entry name" value="Transferase(Phosphotransferase) domain 1"/>
    <property type="match status" value="1"/>
</dbReference>
<organism evidence="3 4">
    <name type="scientific">Steccherinum ochraceum</name>
    <dbReference type="NCBI Taxonomy" id="92696"/>
    <lineage>
        <taxon>Eukaryota</taxon>
        <taxon>Fungi</taxon>
        <taxon>Dikarya</taxon>
        <taxon>Basidiomycota</taxon>
        <taxon>Agaricomycotina</taxon>
        <taxon>Agaricomycetes</taxon>
        <taxon>Polyporales</taxon>
        <taxon>Steccherinaceae</taxon>
        <taxon>Steccherinum</taxon>
    </lineage>
</organism>
<reference evidence="3 4" key="1">
    <citation type="submission" date="2018-11" db="EMBL/GenBank/DDBJ databases">
        <title>Genome assembly of Steccherinum ochraceum LE-BIN_3174, the white-rot fungus of the Steccherinaceae family (The Residual Polyporoid clade, Polyporales, Basidiomycota).</title>
        <authorList>
            <person name="Fedorova T.V."/>
            <person name="Glazunova O.A."/>
            <person name="Landesman E.O."/>
            <person name="Moiseenko K.V."/>
            <person name="Psurtseva N.V."/>
            <person name="Savinova O.S."/>
            <person name="Shakhova N.V."/>
            <person name="Tyazhelova T.V."/>
            <person name="Vasina D.V."/>
        </authorList>
    </citation>
    <scope>NUCLEOTIDE SEQUENCE [LARGE SCALE GENOMIC DNA]</scope>
    <source>
        <strain evidence="3 4">LE-BIN_3174</strain>
    </source>
</reference>
<dbReference type="PANTHER" id="PTHR38248">
    <property type="entry name" value="FUNK1 6"/>
    <property type="match status" value="1"/>
</dbReference>
<evidence type="ECO:0000313" key="4">
    <source>
        <dbReference type="Proteomes" id="UP000292702"/>
    </source>
</evidence>
<dbReference type="STRING" id="92696.A0A4V2MV12"/>
<evidence type="ECO:0000259" key="2">
    <source>
        <dbReference type="Pfam" id="PF17667"/>
    </source>
</evidence>
<feature type="compositionally biased region" description="Basic residues" evidence="1">
    <location>
        <begin position="353"/>
        <end position="364"/>
    </location>
</feature>
<gene>
    <name evidence="3" type="ORF">EIP91_009727</name>
</gene>
<evidence type="ECO:0000256" key="1">
    <source>
        <dbReference type="SAM" id="MobiDB-lite"/>
    </source>
</evidence>
<dbReference type="SUPFAM" id="SSF56112">
    <property type="entry name" value="Protein kinase-like (PK-like)"/>
    <property type="match status" value="1"/>
</dbReference>
<protein>
    <recommendedName>
        <fullName evidence="2">Fungal-type protein kinase domain-containing protein</fullName>
    </recommendedName>
</protein>
<name>A0A4V2MV12_9APHY</name>
<feature type="domain" description="Fungal-type protein kinase" evidence="2">
    <location>
        <begin position="5"/>
        <end position="118"/>
    </location>
</feature>
<keyword evidence="4" id="KW-1185">Reference proteome</keyword>
<feature type="compositionally biased region" description="Basic and acidic residues" evidence="1">
    <location>
        <begin position="332"/>
        <end position="342"/>
    </location>
</feature>
<dbReference type="OrthoDB" id="3270165at2759"/>
<evidence type="ECO:0000313" key="3">
    <source>
        <dbReference type="EMBL" id="TCD60667.1"/>
    </source>
</evidence>
<accession>A0A4V2MV12</accession>
<dbReference type="Pfam" id="PF17667">
    <property type="entry name" value="Pkinase_fungal"/>
    <property type="match status" value="1"/>
</dbReference>
<dbReference type="AlphaFoldDB" id="A0A4V2MV12"/>
<dbReference type="InterPro" id="IPR040976">
    <property type="entry name" value="Pkinase_fungal"/>
</dbReference>
<comment type="caution">
    <text evidence="3">The sequence shown here is derived from an EMBL/GenBank/DDBJ whole genome shotgun (WGS) entry which is preliminary data.</text>
</comment>